<dbReference type="PROSITE" id="PS51382">
    <property type="entry name" value="SPX"/>
    <property type="match status" value="1"/>
</dbReference>
<dbReference type="Pfam" id="PF13445">
    <property type="entry name" value="zf-RING_UBOX"/>
    <property type="match status" value="1"/>
</dbReference>
<dbReference type="InterPro" id="IPR013083">
    <property type="entry name" value="Znf_RING/FYVE/PHD"/>
</dbReference>
<dbReference type="InterPro" id="IPR033326">
    <property type="entry name" value="BAH1"/>
</dbReference>
<dbReference type="CDD" id="cd23127">
    <property type="entry name" value="RING-HC_BAH1-like"/>
    <property type="match status" value="1"/>
</dbReference>
<dbReference type="CDD" id="cd14482">
    <property type="entry name" value="SPX_BAH1-like"/>
    <property type="match status" value="1"/>
</dbReference>
<dbReference type="SMART" id="SM00184">
    <property type="entry name" value="RING"/>
    <property type="match status" value="1"/>
</dbReference>
<evidence type="ECO:0000256" key="9">
    <source>
        <dbReference type="PROSITE-ProRule" id="PRU00175"/>
    </source>
</evidence>
<evidence type="ECO:0000313" key="13">
    <source>
        <dbReference type="Proteomes" id="UP000467840"/>
    </source>
</evidence>
<dbReference type="EC" id="2.3.2.27" evidence="3"/>
<comment type="caution">
    <text evidence="12">The sequence shown here is derived from an EMBL/GenBank/DDBJ whole genome shotgun (WGS) entry which is preliminary data.</text>
</comment>
<keyword evidence="5" id="KW-0479">Metal-binding</keyword>
<dbReference type="UniPathway" id="UPA00143"/>
<gene>
    <name evidence="12" type="ORF">GH714_039811</name>
</gene>
<evidence type="ECO:0000256" key="1">
    <source>
        <dbReference type="ARBA" id="ARBA00000900"/>
    </source>
</evidence>
<organism evidence="12 13">
    <name type="scientific">Hevea brasiliensis</name>
    <name type="common">Para rubber tree</name>
    <name type="synonym">Siphonia brasiliensis</name>
    <dbReference type="NCBI Taxonomy" id="3981"/>
    <lineage>
        <taxon>Eukaryota</taxon>
        <taxon>Viridiplantae</taxon>
        <taxon>Streptophyta</taxon>
        <taxon>Embryophyta</taxon>
        <taxon>Tracheophyta</taxon>
        <taxon>Spermatophyta</taxon>
        <taxon>Magnoliopsida</taxon>
        <taxon>eudicotyledons</taxon>
        <taxon>Gunneridae</taxon>
        <taxon>Pentapetalae</taxon>
        <taxon>rosids</taxon>
        <taxon>fabids</taxon>
        <taxon>Malpighiales</taxon>
        <taxon>Euphorbiaceae</taxon>
        <taxon>Crotonoideae</taxon>
        <taxon>Micrandreae</taxon>
        <taxon>Hevea</taxon>
    </lineage>
</organism>
<evidence type="ECO:0000259" key="10">
    <source>
        <dbReference type="PROSITE" id="PS50089"/>
    </source>
</evidence>
<evidence type="ECO:0000256" key="3">
    <source>
        <dbReference type="ARBA" id="ARBA00012483"/>
    </source>
</evidence>
<evidence type="ECO:0000256" key="7">
    <source>
        <dbReference type="ARBA" id="ARBA00022786"/>
    </source>
</evidence>
<dbReference type="GO" id="GO:0061630">
    <property type="term" value="F:ubiquitin protein ligase activity"/>
    <property type="evidence" value="ECO:0007669"/>
    <property type="project" value="UniProtKB-EC"/>
</dbReference>
<evidence type="ECO:0000256" key="2">
    <source>
        <dbReference type="ARBA" id="ARBA00004906"/>
    </source>
</evidence>
<dbReference type="InterPro" id="IPR001841">
    <property type="entry name" value="Znf_RING"/>
</dbReference>
<dbReference type="Gene3D" id="3.30.40.10">
    <property type="entry name" value="Zinc/RING finger domain, C3HC4 (zinc finger)"/>
    <property type="match status" value="1"/>
</dbReference>
<feature type="domain" description="RING-type" evidence="10">
    <location>
        <begin position="232"/>
        <end position="281"/>
    </location>
</feature>
<dbReference type="GO" id="GO:0008270">
    <property type="term" value="F:zinc ion binding"/>
    <property type="evidence" value="ECO:0007669"/>
    <property type="project" value="UniProtKB-KW"/>
</dbReference>
<keyword evidence="4" id="KW-0808">Transferase</keyword>
<dbReference type="InterPro" id="IPR017907">
    <property type="entry name" value="Znf_RING_CS"/>
</dbReference>
<dbReference type="Proteomes" id="UP000467840">
    <property type="component" value="Chromosome 3"/>
</dbReference>
<evidence type="ECO:0000256" key="8">
    <source>
        <dbReference type="ARBA" id="ARBA00022833"/>
    </source>
</evidence>
<dbReference type="PROSITE" id="PS00518">
    <property type="entry name" value="ZF_RING_1"/>
    <property type="match status" value="1"/>
</dbReference>
<feature type="domain" description="SPX" evidence="11">
    <location>
        <begin position="1"/>
        <end position="165"/>
    </location>
</feature>
<evidence type="ECO:0000256" key="6">
    <source>
        <dbReference type="ARBA" id="ARBA00022771"/>
    </source>
</evidence>
<keyword evidence="6 9" id="KW-0863">Zinc-finger</keyword>
<protein>
    <recommendedName>
        <fullName evidence="3">RING-type E3 ubiquitin transferase</fullName>
        <ecNumber evidence="3">2.3.2.27</ecNumber>
    </recommendedName>
</protein>
<accession>A0A6A6KH41</accession>
<evidence type="ECO:0000313" key="12">
    <source>
        <dbReference type="EMBL" id="KAF2287393.1"/>
    </source>
</evidence>
<comment type="pathway">
    <text evidence="2">Protein modification; protein ubiquitination.</text>
</comment>
<evidence type="ECO:0000256" key="4">
    <source>
        <dbReference type="ARBA" id="ARBA00022679"/>
    </source>
</evidence>
<keyword evidence="8" id="KW-0862">Zinc</keyword>
<dbReference type="AlphaFoldDB" id="A0A6A6KH41"/>
<dbReference type="PROSITE" id="PS50089">
    <property type="entry name" value="ZF_RING_2"/>
    <property type="match status" value="1"/>
</dbReference>
<name>A0A6A6KH41_HEVBR</name>
<evidence type="ECO:0000256" key="5">
    <source>
        <dbReference type="ARBA" id="ARBA00022723"/>
    </source>
</evidence>
<dbReference type="InterPro" id="IPR027370">
    <property type="entry name" value="Znf-RING_euk"/>
</dbReference>
<dbReference type="SUPFAM" id="SSF57850">
    <property type="entry name" value="RING/U-box"/>
    <property type="match status" value="1"/>
</dbReference>
<dbReference type="PANTHER" id="PTHR46764">
    <property type="entry name" value="E3 UBIQUITIN-PROTEIN LIGASE BAH1"/>
    <property type="match status" value="1"/>
</dbReference>
<keyword evidence="13" id="KW-1185">Reference proteome</keyword>
<sequence>MKFEETFMEYLHGDKERLLDKCSHVEYKRLKKVLKSCRTCQALHNSCQSEQDQGDKDNSTLSQLCRCQSCPLCDQMFFTELMKEASDIAGCFSSRVRHLLHLHVARGMQRYALRLRQCFKNNRQAMVEEGWMLIEYITMSATAIDKILNKYDKVHSSVNGKNFKSKMRAEHLELLHSPWLIELGAFYLNFNGSDSGEFSEFCGHFSCDLNATEPVIMLRLPNSAKLEYSLTCAICLETVFNPYALSCGHLFCKSCACSAASVLIFQGLKAATPDAKCAVCREAGVYANSVHMLELDLLLKTRCKEYWKERMVAERAEMVKKTEEYWDLQARYLKYF</sequence>
<dbReference type="PANTHER" id="PTHR46764:SF2">
    <property type="entry name" value="E3 UBIQUITIN-PROTEIN LIGASE BAH1-LIKE-RELATED"/>
    <property type="match status" value="1"/>
</dbReference>
<keyword evidence="7" id="KW-0833">Ubl conjugation pathway</keyword>
<proteinExistence type="predicted"/>
<reference evidence="12 13" key="1">
    <citation type="journal article" date="2020" name="Mol. Plant">
        <title>The Chromosome-Based Rubber Tree Genome Provides New Insights into Spurge Genome Evolution and Rubber Biosynthesis.</title>
        <authorList>
            <person name="Liu J."/>
            <person name="Shi C."/>
            <person name="Shi C.C."/>
            <person name="Li W."/>
            <person name="Zhang Q.J."/>
            <person name="Zhang Y."/>
            <person name="Li K."/>
            <person name="Lu H.F."/>
            <person name="Shi C."/>
            <person name="Zhu S.T."/>
            <person name="Xiao Z.Y."/>
            <person name="Nan H."/>
            <person name="Yue Y."/>
            <person name="Zhu X.G."/>
            <person name="Wu Y."/>
            <person name="Hong X.N."/>
            <person name="Fan G.Y."/>
            <person name="Tong Y."/>
            <person name="Zhang D."/>
            <person name="Mao C.L."/>
            <person name="Liu Y.L."/>
            <person name="Hao S.J."/>
            <person name="Liu W.Q."/>
            <person name="Lv M.Q."/>
            <person name="Zhang H.B."/>
            <person name="Liu Y."/>
            <person name="Hu-Tang G.R."/>
            <person name="Wang J.P."/>
            <person name="Wang J.H."/>
            <person name="Sun Y.H."/>
            <person name="Ni S.B."/>
            <person name="Chen W.B."/>
            <person name="Zhang X.C."/>
            <person name="Jiao Y.N."/>
            <person name="Eichler E.E."/>
            <person name="Li G.H."/>
            <person name="Liu X."/>
            <person name="Gao L.Z."/>
        </authorList>
    </citation>
    <scope>NUCLEOTIDE SEQUENCE [LARGE SCALE GENOMIC DNA]</scope>
    <source>
        <strain evidence="13">cv. GT1</strain>
        <tissue evidence="12">Leaf</tissue>
    </source>
</reference>
<dbReference type="GO" id="GO:0016567">
    <property type="term" value="P:protein ubiquitination"/>
    <property type="evidence" value="ECO:0007669"/>
    <property type="project" value="UniProtKB-UniPathway"/>
</dbReference>
<comment type="catalytic activity">
    <reaction evidence="1">
        <text>S-ubiquitinyl-[E2 ubiquitin-conjugating enzyme]-L-cysteine + [acceptor protein]-L-lysine = [E2 ubiquitin-conjugating enzyme]-L-cysteine + N(6)-ubiquitinyl-[acceptor protein]-L-lysine.</text>
        <dbReference type="EC" id="2.3.2.27"/>
    </reaction>
</comment>
<dbReference type="InterPro" id="IPR004331">
    <property type="entry name" value="SPX_dom"/>
</dbReference>
<dbReference type="EMBL" id="JAAGAX010000017">
    <property type="protein sequence ID" value="KAF2287393.1"/>
    <property type="molecule type" value="Genomic_DNA"/>
</dbReference>
<evidence type="ECO:0000259" key="11">
    <source>
        <dbReference type="PROSITE" id="PS51382"/>
    </source>
</evidence>